<proteinExistence type="predicted"/>
<reference evidence="1" key="1">
    <citation type="journal article" date="2023" name="Genome Biol. Evol.">
        <title>Long-read-based Genome Assembly of Drosophila gunungcola Reveals Fewer Chemosensory Genes in Flower-breeding Species.</title>
        <authorList>
            <person name="Negi A."/>
            <person name="Liao B.Y."/>
            <person name="Yeh S.D."/>
        </authorList>
    </citation>
    <scope>NUCLEOTIDE SEQUENCE</scope>
    <source>
        <strain evidence="1">Sukarami</strain>
    </source>
</reference>
<accession>A0A9Q0BTJ5</accession>
<dbReference type="AlphaFoldDB" id="A0A9Q0BTJ5"/>
<comment type="caution">
    <text evidence="1">The sequence shown here is derived from an EMBL/GenBank/DDBJ whole genome shotgun (WGS) entry which is preliminary data.</text>
</comment>
<evidence type="ECO:0000313" key="1">
    <source>
        <dbReference type="EMBL" id="KAI8043641.1"/>
    </source>
</evidence>
<organism evidence="1 2">
    <name type="scientific">Drosophila gunungcola</name>
    <name type="common">fruit fly</name>
    <dbReference type="NCBI Taxonomy" id="103775"/>
    <lineage>
        <taxon>Eukaryota</taxon>
        <taxon>Metazoa</taxon>
        <taxon>Ecdysozoa</taxon>
        <taxon>Arthropoda</taxon>
        <taxon>Hexapoda</taxon>
        <taxon>Insecta</taxon>
        <taxon>Pterygota</taxon>
        <taxon>Neoptera</taxon>
        <taxon>Endopterygota</taxon>
        <taxon>Diptera</taxon>
        <taxon>Brachycera</taxon>
        <taxon>Muscomorpha</taxon>
        <taxon>Ephydroidea</taxon>
        <taxon>Drosophilidae</taxon>
        <taxon>Drosophila</taxon>
        <taxon>Sophophora</taxon>
    </lineage>
</organism>
<keyword evidence="2" id="KW-1185">Reference proteome</keyword>
<dbReference type="EMBL" id="JAMKOV010000002">
    <property type="protein sequence ID" value="KAI8043641.1"/>
    <property type="molecule type" value="Genomic_DNA"/>
</dbReference>
<dbReference type="Proteomes" id="UP001059596">
    <property type="component" value="Unassembled WGS sequence"/>
</dbReference>
<gene>
    <name evidence="1" type="ORF">M5D96_004974</name>
</gene>
<sequence>MEVKRIWASMKPRKVPLSAPMDEMKAKFIRSFKKNHYIFAREVSQELEIIHSKTICCKCMLFTNVCKKIGNLVKEYEDEVESEPFLRRNSR</sequence>
<name>A0A9Q0BTJ5_9MUSC</name>
<protein>
    <submittedName>
        <fullName evidence="1">Uncharacterized protein</fullName>
    </submittedName>
</protein>
<evidence type="ECO:0000313" key="2">
    <source>
        <dbReference type="Proteomes" id="UP001059596"/>
    </source>
</evidence>